<organism evidence="7 8">
    <name type="scientific">Oldenlandia corymbosa var. corymbosa</name>
    <dbReference type="NCBI Taxonomy" id="529605"/>
    <lineage>
        <taxon>Eukaryota</taxon>
        <taxon>Viridiplantae</taxon>
        <taxon>Streptophyta</taxon>
        <taxon>Embryophyta</taxon>
        <taxon>Tracheophyta</taxon>
        <taxon>Spermatophyta</taxon>
        <taxon>Magnoliopsida</taxon>
        <taxon>eudicotyledons</taxon>
        <taxon>Gunneridae</taxon>
        <taxon>Pentapetalae</taxon>
        <taxon>asterids</taxon>
        <taxon>lamiids</taxon>
        <taxon>Gentianales</taxon>
        <taxon>Rubiaceae</taxon>
        <taxon>Rubioideae</taxon>
        <taxon>Spermacoceae</taxon>
        <taxon>Hedyotis-Oldenlandia complex</taxon>
        <taxon>Oldenlandia</taxon>
    </lineage>
</organism>
<evidence type="ECO:0000259" key="6">
    <source>
        <dbReference type="Pfam" id="PF26168"/>
    </source>
</evidence>
<dbReference type="EC" id="2.4.1.-" evidence="5"/>
<accession>A0AAV1CRD8</accession>
<evidence type="ECO:0000313" key="8">
    <source>
        <dbReference type="Proteomes" id="UP001161247"/>
    </source>
</evidence>
<dbReference type="GO" id="GO:0035251">
    <property type="term" value="F:UDP-glucosyltransferase activity"/>
    <property type="evidence" value="ECO:0007669"/>
    <property type="project" value="TreeGrafter"/>
</dbReference>
<dbReference type="Proteomes" id="UP001161247">
    <property type="component" value="Chromosome 3"/>
</dbReference>
<dbReference type="FunFam" id="3.40.50.2000:FF:000047">
    <property type="entry name" value="Glycosyltransferase"/>
    <property type="match status" value="1"/>
</dbReference>
<gene>
    <name evidence="7" type="ORF">OLC1_LOCUS8266</name>
</gene>
<reference evidence="7" key="1">
    <citation type="submission" date="2023-03" db="EMBL/GenBank/DDBJ databases">
        <authorList>
            <person name="Julca I."/>
        </authorList>
    </citation>
    <scope>NUCLEOTIDE SEQUENCE</scope>
</reference>
<dbReference type="PANTHER" id="PTHR48047">
    <property type="entry name" value="GLYCOSYLTRANSFERASE"/>
    <property type="match status" value="1"/>
</dbReference>
<keyword evidence="8" id="KW-1185">Reference proteome</keyword>
<name>A0AAV1CRD8_OLDCO</name>
<dbReference type="CDD" id="cd03784">
    <property type="entry name" value="GT1_Gtf-like"/>
    <property type="match status" value="1"/>
</dbReference>
<dbReference type="InterPro" id="IPR002213">
    <property type="entry name" value="UDP_glucos_trans"/>
</dbReference>
<dbReference type="FunFam" id="3.40.50.2000:FF:000071">
    <property type="entry name" value="Glycosyltransferase"/>
    <property type="match status" value="1"/>
</dbReference>
<dbReference type="Pfam" id="PF00201">
    <property type="entry name" value="UDPGT"/>
    <property type="match status" value="1"/>
</dbReference>
<dbReference type="InterPro" id="IPR058980">
    <property type="entry name" value="Glyco_transf_N"/>
</dbReference>
<proteinExistence type="inferred from homology"/>
<evidence type="ECO:0000256" key="4">
    <source>
        <dbReference type="RuleBase" id="RU003718"/>
    </source>
</evidence>
<feature type="domain" description="Glycosyltransferase N-terminal" evidence="6">
    <location>
        <begin position="9"/>
        <end position="249"/>
    </location>
</feature>
<dbReference type="EMBL" id="OX459120">
    <property type="protein sequence ID" value="CAI9097910.1"/>
    <property type="molecule type" value="Genomic_DNA"/>
</dbReference>
<evidence type="ECO:0000256" key="2">
    <source>
        <dbReference type="ARBA" id="ARBA00022676"/>
    </source>
</evidence>
<dbReference type="SUPFAM" id="SSF53756">
    <property type="entry name" value="UDP-Glycosyltransferase/glycogen phosphorylase"/>
    <property type="match status" value="1"/>
</dbReference>
<evidence type="ECO:0000256" key="1">
    <source>
        <dbReference type="ARBA" id="ARBA00009995"/>
    </source>
</evidence>
<comment type="similarity">
    <text evidence="1 4">Belongs to the UDP-glycosyltransferase family.</text>
</comment>
<evidence type="ECO:0000256" key="3">
    <source>
        <dbReference type="ARBA" id="ARBA00022679"/>
    </source>
</evidence>
<sequence length="493" mass="54915">MATQIQQLHFVLLPLMAPGHMNPMVDIAKLLASRGIIVTIITTPLNAIRIANTVDRAVQSGLEIRLVQVPFPSVTAGLPEGCENFDMLPSLSTLKKFLEAAEMLQQPVEDLVAAVSPQPSCIISDISFWWTNQIAERFQIPRLVFHGTGCFALHCTSILMSSKIFSDVKSDSEYFVVPDLPHKIELTKAQLPGFVNPSISGVNSMQDKMKEAEKNSFGIVVNTFEALEKDYITEFRQITKQRVWCIGPVSACNSDNLDKAERGHHKASIDQHDCLRWLELQEPNSVIYVCLGSLSRLSTAQMVELALGLETSGKPFIWAIRHKSADLEKWLHEEKFEERIKDRGLLLHGWAPQVLILSHQTIGAFLTHCGWNSTLEGISAGIPLITWPIAGEQFCNEKLIVNVLQVGVKIGVELPVRFGEEETVKVQVKQNQIKSVIGELMSEKEAAKQIRGRARNFKSEAKKAMEEGGSSHISMTTLIQDLMEYAHAIEDES</sequence>
<dbReference type="Gene3D" id="3.40.50.2000">
    <property type="entry name" value="Glycogen Phosphorylase B"/>
    <property type="match status" value="2"/>
</dbReference>
<dbReference type="InterPro" id="IPR035595">
    <property type="entry name" value="UDP_glycos_trans_CS"/>
</dbReference>
<dbReference type="Pfam" id="PF26168">
    <property type="entry name" value="Glyco_transf_N"/>
    <property type="match status" value="1"/>
</dbReference>
<dbReference type="PROSITE" id="PS00375">
    <property type="entry name" value="UDPGT"/>
    <property type="match status" value="1"/>
</dbReference>
<dbReference type="AlphaFoldDB" id="A0AAV1CRD8"/>
<keyword evidence="2 4" id="KW-0328">Glycosyltransferase</keyword>
<evidence type="ECO:0000256" key="5">
    <source>
        <dbReference type="RuleBase" id="RU362057"/>
    </source>
</evidence>
<evidence type="ECO:0000313" key="7">
    <source>
        <dbReference type="EMBL" id="CAI9097910.1"/>
    </source>
</evidence>
<protein>
    <recommendedName>
        <fullName evidence="5">Glycosyltransferase</fullName>
        <ecNumber evidence="5">2.4.1.-</ecNumber>
    </recommendedName>
</protein>
<keyword evidence="3 4" id="KW-0808">Transferase</keyword>
<dbReference type="PANTHER" id="PTHR48047:SF217">
    <property type="entry name" value="GLYCOSYLTRANSFERASE"/>
    <property type="match status" value="1"/>
</dbReference>